<reference evidence="2" key="1">
    <citation type="submission" date="2013-01" db="EMBL/GenBank/DDBJ databases">
        <title>Draft Genome Sequence of a Mulberry Tree, Morus notabilis C.K. Schneid.</title>
        <authorList>
            <person name="He N."/>
            <person name="Zhao S."/>
        </authorList>
    </citation>
    <scope>NUCLEOTIDE SEQUENCE</scope>
</reference>
<accession>W9RYS4</accession>
<dbReference type="Proteomes" id="UP000030645">
    <property type="component" value="Unassembled WGS sequence"/>
</dbReference>
<dbReference type="EMBL" id="KE345823">
    <property type="protein sequence ID" value="EXC17853.1"/>
    <property type="molecule type" value="Genomic_DNA"/>
</dbReference>
<name>W9RYS4_9ROSA</name>
<dbReference type="AlphaFoldDB" id="W9RYS4"/>
<organism evidence="1 2">
    <name type="scientific">Morus notabilis</name>
    <dbReference type="NCBI Taxonomy" id="981085"/>
    <lineage>
        <taxon>Eukaryota</taxon>
        <taxon>Viridiplantae</taxon>
        <taxon>Streptophyta</taxon>
        <taxon>Embryophyta</taxon>
        <taxon>Tracheophyta</taxon>
        <taxon>Spermatophyta</taxon>
        <taxon>Magnoliopsida</taxon>
        <taxon>eudicotyledons</taxon>
        <taxon>Gunneridae</taxon>
        <taxon>Pentapetalae</taxon>
        <taxon>rosids</taxon>
        <taxon>fabids</taxon>
        <taxon>Rosales</taxon>
        <taxon>Moraceae</taxon>
        <taxon>Moreae</taxon>
        <taxon>Morus</taxon>
    </lineage>
</organism>
<evidence type="ECO:0000313" key="2">
    <source>
        <dbReference type="Proteomes" id="UP000030645"/>
    </source>
</evidence>
<sequence length="251" mass="28812">MARNNLLYDTMYTSMDHDHDDLDDVLLDDNVGVFPAEDELLDDNFDFAMDDDVIEDLESLLMAVEHDYFPDPLLRTDLAMWFMGTTSVHDHLLEDASFDCGSVYGIDIDHDHEDDQTELNRAIGQSFSESSKAFGSVSAAKSAVEVLEKFKYEKNNESEQMTCVICVEELMNGIRSEISTTPTEHAVRWYYTRDEIHQPFGRLLKSVGECEAAVARMLSDIRIPFAFNRRNRNCLHWKELEIFESSVEVID</sequence>
<evidence type="ECO:0000313" key="1">
    <source>
        <dbReference type="EMBL" id="EXC17853.1"/>
    </source>
</evidence>
<proteinExistence type="predicted"/>
<gene>
    <name evidence="1" type="ORF">L484_023209</name>
</gene>
<protein>
    <submittedName>
        <fullName evidence="1">Uncharacterized protein</fullName>
    </submittedName>
</protein>
<keyword evidence="2" id="KW-1185">Reference proteome</keyword>